<feature type="compositionally biased region" description="Basic and acidic residues" evidence="1">
    <location>
        <begin position="81"/>
        <end position="91"/>
    </location>
</feature>
<dbReference type="EMBL" id="KQ965744">
    <property type="protein sequence ID" value="KXS17940.1"/>
    <property type="molecule type" value="Genomic_DNA"/>
</dbReference>
<dbReference type="Proteomes" id="UP000070544">
    <property type="component" value="Unassembled WGS sequence"/>
</dbReference>
<name>A0A139AME5_GONPJ</name>
<protein>
    <submittedName>
        <fullName evidence="2">Uncharacterized protein</fullName>
    </submittedName>
</protein>
<organism evidence="2 3">
    <name type="scientific">Gonapodya prolifera (strain JEL478)</name>
    <name type="common">Monoblepharis prolifera</name>
    <dbReference type="NCBI Taxonomy" id="1344416"/>
    <lineage>
        <taxon>Eukaryota</taxon>
        <taxon>Fungi</taxon>
        <taxon>Fungi incertae sedis</taxon>
        <taxon>Chytridiomycota</taxon>
        <taxon>Chytridiomycota incertae sedis</taxon>
        <taxon>Monoblepharidomycetes</taxon>
        <taxon>Monoblepharidales</taxon>
        <taxon>Gonapodyaceae</taxon>
        <taxon>Gonapodya</taxon>
    </lineage>
</organism>
<reference evidence="2 3" key="1">
    <citation type="journal article" date="2015" name="Genome Biol. Evol.">
        <title>Phylogenomic analyses indicate that early fungi evolved digesting cell walls of algal ancestors of land plants.</title>
        <authorList>
            <person name="Chang Y."/>
            <person name="Wang S."/>
            <person name="Sekimoto S."/>
            <person name="Aerts A.L."/>
            <person name="Choi C."/>
            <person name="Clum A."/>
            <person name="LaButti K.M."/>
            <person name="Lindquist E.A."/>
            <person name="Yee Ngan C."/>
            <person name="Ohm R.A."/>
            <person name="Salamov A.A."/>
            <person name="Grigoriev I.V."/>
            <person name="Spatafora J.W."/>
            <person name="Berbee M.L."/>
        </authorList>
    </citation>
    <scope>NUCLEOTIDE SEQUENCE [LARGE SCALE GENOMIC DNA]</scope>
    <source>
        <strain evidence="2 3">JEL478</strain>
    </source>
</reference>
<feature type="compositionally biased region" description="Polar residues" evidence="1">
    <location>
        <begin position="1"/>
        <end position="14"/>
    </location>
</feature>
<dbReference type="AlphaFoldDB" id="A0A139AME5"/>
<accession>A0A139AME5</accession>
<sequence length="177" mass="19183">MVESHPSNSASSDDPPTVQGEVMLENEQTSPEQEPVRGYCGETQDQDPSHEDVDKLLASIDQTMTEMGLLDQEGNPVKRSKSVDSKQEEQGTPRNAPNPPEEPEKMHALPDVSKPLPPPPANDEGNGEGASSSSDIYPPHVRAAIEKAKRNIEERESRKTLEADGGGVFAHMTEVCS</sequence>
<evidence type="ECO:0000256" key="1">
    <source>
        <dbReference type="SAM" id="MobiDB-lite"/>
    </source>
</evidence>
<keyword evidence="3" id="KW-1185">Reference proteome</keyword>
<feature type="region of interest" description="Disordered" evidence="1">
    <location>
        <begin position="1"/>
        <end position="145"/>
    </location>
</feature>
<evidence type="ECO:0000313" key="3">
    <source>
        <dbReference type="Proteomes" id="UP000070544"/>
    </source>
</evidence>
<gene>
    <name evidence="2" type="ORF">M427DRAFT_54168</name>
</gene>
<proteinExistence type="predicted"/>
<evidence type="ECO:0000313" key="2">
    <source>
        <dbReference type="EMBL" id="KXS17940.1"/>
    </source>
</evidence>